<sequence length="651" mass="71885">MNRIATERHLAAILIADIVGYSRLMGVNEEGTLRRLKALRSGLIHQTVRQHEGRIVKWTGDEVLVEFPSAVSAVRCALDVQRSMIDRNAALPEPERICFRIGINVGELMAEKDGDVFGDSVNLAKRLETLSPCGGLCFSRAVRDQVRDRITLPFEDWGERSLKNIARPVRVFAVTPEVIASLPAANDPVQVRRAHLPITVTLFAVSATSLLVAGLWFALRSATHPVSPSLPVTAPEQNASAPIALPGPTAPRLSIVVLPFVNLSDEPGQDYIAESITADLTTDLSRIRESFVIASGTALSYKGRTTDLRQAGRDLGVRYVLTGSVRRAGERIRVNAQLADATSGVQIWSDRFEGDRSTFPDLQDELIARLARTLDLELTEAESRRAQKERSDNFDASDIAMRGWSVLNRPITQQQLAEAQDLFEQSLRLDPRLAHAQIGLARTLAAKVNVRWSTSQEADLARAEALNNEVLASHPGDAMAHFVKADILRGRKQFTSAIAAYETAIALNRNFAPAYGAMASALLRAGRSADAIPQIDRAVRLSPRDPQLGFWLYVKGHAYAHLTRDEEAIEWCLKSVAASATPYWLNYVDLSSSYAWLGRQEEARSAVEGLLKLKPGYTVGHWRREGWSDDPVFLREYQRIVEGLRKAGLPE</sequence>
<dbReference type="CDD" id="cd07302">
    <property type="entry name" value="CHD"/>
    <property type="match status" value="1"/>
</dbReference>
<dbReference type="InterPro" id="IPR011990">
    <property type="entry name" value="TPR-like_helical_dom_sf"/>
</dbReference>
<evidence type="ECO:0000256" key="2">
    <source>
        <dbReference type="SAM" id="Phobius"/>
    </source>
</evidence>
<evidence type="ECO:0000256" key="1">
    <source>
        <dbReference type="PROSITE-ProRule" id="PRU00339"/>
    </source>
</evidence>
<feature type="domain" description="Guanylate cyclase" evidence="3">
    <location>
        <begin position="12"/>
        <end position="128"/>
    </location>
</feature>
<dbReference type="InterPro" id="IPR050697">
    <property type="entry name" value="Adenylyl/Guanylyl_Cyclase_3/4"/>
</dbReference>
<dbReference type="InterPro" id="IPR001054">
    <property type="entry name" value="A/G_cyclase"/>
</dbReference>
<dbReference type="PANTHER" id="PTHR43081">
    <property type="entry name" value="ADENYLATE CYCLASE, TERMINAL-DIFFERENTIATION SPECIFIC-RELATED"/>
    <property type="match status" value="1"/>
</dbReference>
<evidence type="ECO:0000313" key="4">
    <source>
        <dbReference type="EMBL" id="KAB1077440.1"/>
    </source>
</evidence>
<protein>
    <submittedName>
        <fullName evidence="4">Tetratricopeptide repeat protein</fullName>
    </submittedName>
</protein>
<dbReference type="AlphaFoldDB" id="A0A6L3T2X0"/>
<keyword evidence="2" id="KW-1133">Transmembrane helix</keyword>
<dbReference type="OrthoDB" id="9807521at2"/>
<dbReference type="PROSITE" id="PS50005">
    <property type="entry name" value="TPR"/>
    <property type="match status" value="1"/>
</dbReference>
<organism evidence="4 5">
    <name type="scientific">Methylobacterium soli</name>
    <dbReference type="NCBI Taxonomy" id="553447"/>
    <lineage>
        <taxon>Bacteria</taxon>
        <taxon>Pseudomonadati</taxon>
        <taxon>Pseudomonadota</taxon>
        <taxon>Alphaproteobacteria</taxon>
        <taxon>Hyphomicrobiales</taxon>
        <taxon>Methylobacteriaceae</taxon>
        <taxon>Methylobacterium</taxon>
    </lineage>
</organism>
<evidence type="ECO:0000259" key="3">
    <source>
        <dbReference type="PROSITE" id="PS50125"/>
    </source>
</evidence>
<dbReference type="Gene3D" id="3.30.70.1230">
    <property type="entry name" value="Nucleotide cyclase"/>
    <property type="match status" value="1"/>
</dbReference>
<feature type="repeat" description="TPR" evidence="1">
    <location>
        <begin position="512"/>
        <end position="545"/>
    </location>
</feature>
<keyword evidence="2" id="KW-0812">Transmembrane</keyword>
<dbReference type="SUPFAM" id="SSF48452">
    <property type="entry name" value="TPR-like"/>
    <property type="match status" value="1"/>
</dbReference>
<dbReference type="GO" id="GO:0004016">
    <property type="term" value="F:adenylate cyclase activity"/>
    <property type="evidence" value="ECO:0007669"/>
    <property type="project" value="UniProtKB-ARBA"/>
</dbReference>
<accession>A0A6L3T2X0</accession>
<dbReference type="Gene3D" id="1.25.40.10">
    <property type="entry name" value="Tetratricopeptide repeat domain"/>
    <property type="match status" value="1"/>
</dbReference>
<name>A0A6L3T2X0_9HYPH</name>
<dbReference type="Pfam" id="PF00211">
    <property type="entry name" value="Guanylate_cyc"/>
    <property type="match status" value="1"/>
</dbReference>
<dbReference type="GO" id="GO:0035556">
    <property type="term" value="P:intracellular signal transduction"/>
    <property type="evidence" value="ECO:0007669"/>
    <property type="project" value="InterPro"/>
</dbReference>
<feature type="transmembrane region" description="Helical" evidence="2">
    <location>
        <begin position="200"/>
        <end position="219"/>
    </location>
</feature>
<keyword evidence="1" id="KW-0802">TPR repeat</keyword>
<proteinExistence type="predicted"/>
<evidence type="ECO:0000313" key="5">
    <source>
        <dbReference type="Proteomes" id="UP000474159"/>
    </source>
</evidence>
<keyword evidence="5" id="KW-1185">Reference proteome</keyword>
<dbReference type="SMART" id="SM00028">
    <property type="entry name" value="TPR"/>
    <property type="match status" value="3"/>
</dbReference>
<dbReference type="PANTHER" id="PTHR43081:SF19">
    <property type="entry name" value="PH-SENSITIVE ADENYLATE CYCLASE RV1264"/>
    <property type="match status" value="1"/>
</dbReference>
<dbReference type="RefSeq" id="WP_151001800.1">
    <property type="nucleotide sequence ID" value="NZ_VZZK01000021.1"/>
</dbReference>
<dbReference type="SUPFAM" id="SSF55073">
    <property type="entry name" value="Nucleotide cyclase"/>
    <property type="match status" value="1"/>
</dbReference>
<dbReference type="InterPro" id="IPR029787">
    <property type="entry name" value="Nucleotide_cyclase"/>
</dbReference>
<dbReference type="Proteomes" id="UP000474159">
    <property type="component" value="Unassembled WGS sequence"/>
</dbReference>
<keyword evidence="2" id="KW-0472">Membrane</keyword>
<dbReference type="GO" id="GO:0006171">
    <property type="term" value="P:cAMP biosynthetic process"/>
    <property type="evidence" value="ECO:0007669"/>
    <property type="project" value="TreeGrafter"/>
</dbReference>
<dbReference type="EMBL" id="VZZK01000021">
    <property type="protein sequence ID" value="KAB1077440.1"/>
    <property type="molecule type" value="Genomic_DNA"/>
</dbReference>
<dbReference type="PROSITE" id="PS50125">
    <property type="entry name" value="GUANYLATE_CYCLASE_2"/>
    <property type="match status" value="1"/>
</dbReference>
<gene>
    <name evidence="4" type="ORF">F6X53_19180</name>
</gene>
<dbReference type="Pfam" id="PF13432">
    <property type="entry name" value="TPR_16"/>
    <property type="match status" value="2"/>
</dbReference>
<dbReference type="Gene3D" id="3.40.50.10070">
    <property type="entry name" value="TolB, N-terminal domain"/>
    <property type="match status" value="1"/>
</dbReference>
<dbReference type="InterPro" id="IPR019734">
    <property type="entry name" value="TPR_rpt"/>
</dbReference>
<comment type="caution">
    <text evidence="4">The sequence shown here is derived from an EMBL/GenBank/DDBJ whole genome shotgun (WGS) entry which is preliminary data.</text>
</comment>
<reference evidence="4 5" key="1">
    <citation type="submission" date="2019-09" db="EMBL/GenBank/DDBJ databases">
        <title>YIM 48816 draft genome.</title>
        <authorList>
            <person name="Jiang L."/>
        </authorList>
    </citation>
    <scope>NUCLEOTIDE SEQUENCE [LARGE SCALE GENOMIC DNA]</scope>
    <source>
        <strain evidence="4 5">YIM 48816</strain>
    </source>
</reference>